<dbReference type="EMBL" id="ANAH02000001">
    <property type="protein sequence ID" value="EPX65233.1"/>
    <property type="molecule type" value="Genomic_DNA"/>
</dbReference>
<name>S9R828_CYSF2</name>
<dbReference type="Proteomes" id="UP000011682">
    <property type="component" value="Unassembled WGS sequence"/>
</dbReference>
<protein>
    <submittedName>
        <fullName evidence="2">2-keto-3-deoxy-D-arabino-heptulosonate-7-phosphate synthase I beta</fullName>
    </submittedName>
</protein>
<dbReference type="AlphaFoldDB" id="S9R828"/>
<proteinExistence type="predicted"/>
<evidence type="ECO:0000313" key="3">
    <source>
        <dbReference type="Proteomes" id="UP000011682"/>
    </source>
</evidence>
<keyword evidence="3" id="KW-1185">Reference proteome</keyword>
<dbReference type="eggNOG" id="COG2876">
    <property type="taxonomic scope" value="Bacteria"/>
</dbReference>
<accession>S9R828</accession>
<dbReference type="RefSeq" id="WP_020917746.1">
    <property type="nucleotide sequence ID" value="NZ_ANAH02000001.1"/>
</dbReference>
<evidence type="ECO:0000313" key="2">
    <source>
        <dbReference type="EMBL" id="EPX65233.1"/>
    </source>
</evidence>
<dbReference type="Gene3D" id="3.30.70.1140">
    <property type="entry name" value="Phospho-2-dehydro-3-deoxyheptonate aldolase, domain 1"/>
    <property type="match status" value="1"/>
</dbReference>
<dbReference type="InterPro" id="IPR041071">
    <property type="entry name" value="DAHP_snth_FXD"/>
</dbReference>
<evidence type="ECO:0000259" key="1">
    <source>
        <dbReference type="Pfam" id="PF18152"/>
    </source>
</evidence>
<gene>
    <name evidence="2" type="ORF">D187_000658</name>
</gene>
<comment type="caution">
    <text evidence="2">The sequence shown here is derived from an EMBL/GenBank/DDBJ whole genome shotgun (WGS) entry which is preliminary data.</text>
</comment>
<reference evidence="2" key="1">
    <citation type="submission" date="2013-05" db="EMBL/GenBank/DDBJ databases">
        <title>Genome assembly of Cystobacter fuscus DSM 2262.</title>
        <authorList>
            <person name="Sharma G."/>
            <person name="Khatri I."/>
            <person name="Kaur C."/>
            <person name="Mayilraj S."/>
            <person name="Subramanian S."/>
        </authorList>
    </citation>
    <scope>NUCLEOTIDE SEQUENCE [LARGE SCALE GENOMIC DNA]</scope>
    <source>
        <strain evidence="2">DSM 2262</strain>
    </source>
</reference>
<dbReference type="Pfam" id="PF18152">
    <property type="entry name" value="DAHP_snth_FXD"/>
    <property type="match status" value="1"/>
</dbReference>
<feature type="domain" description="DAHP synthase ferredoxin-like" evidence="1">
    <location>
        <begin position="1"/>
        <end position="43"/>
    </location>
</feature>
<organism evidence="2 3">
    <name type="scientific">Cystobacter fuscus (strain ATCC 25194 / DSM 2262 / NBRC 100088 / M29)</name>
    <dbReference type="NCBI Taxonomy" id="1242864"/>
    <lineage>
        <taxon>Bacteria</taxon>
        <taxon>Pseudomonadati</taxon>
        <taxon>Myxococcota</taxon>
        <taxon>Myxococcia</taxon>
        <taxon>Myxococcales</taxon>
        <taxon>Cystobacterineae</taxon>
        <taxon>Archangiaceae</taxon>
        <taxon>Cystobacter</taxon>
    </lineage>
</organism>
<sequence length="49" mass="5596">MLIVMRPDATAQDIERVNDEIRRHGWRPHAISGETRTTGVLGRDVARLE</sequence>